<dbReference type="OrthoDB" id="3254408at2759"/>
<gene>
    <name evidence="1" type="ORF">PILCRDRAFT_826345</name>
</gene>
<dbReference type="InParanoid" id="A0A0C3AQZ6"/>
<proteinExistence type="predicted"/>
<dbReference type="HOGENOM" id="CLU_085786_3_1_1"/>
<reference evidence="1 2" key="1">
    <citation type="submission" date="2014-04" db="EMBL/GenBank/DDBJ databases">
        <authorList>
            <consortium name="DOE Joint Genome Institute"/>
            <person name="Kuo A."/>
            <person name="Tarkka M."/>
            <person name="Buscot F."/>
            <person name="Kohler A."/>
            <person name="Nagy L.G."/>
            <person name="Floudas D."/>
            <person name="Copeland A."/>
            <person name="Barry K.W."/>
            <person name="Cichocki N."/>
            <person name="Veneault-Fourrey C."/>
            <person name="LaButti K."/>
            <person name="Lindquist E.A."/>
            <person name="Lipzen A."/>
            <person name="Lundell T."/>
            <person name="Morin E."/>
            <person name="Murat C."/>
            <person name="Sun H."/>
            <person name="Tunlid A."/>
            <person name="Henrissat B."/>
            <person name="Grigoriev I.V."/>
            <person name="Hibbett D.S."/>
            <person name="Martin F."/>
            <person name="Nordberg H.P."/>
            <person name="Cantor M.N."/>
            <person name="Hua S.X."/>
        </authorList>
    </citation>
    <scope>NUCLEOTIDE SEQUENCE [LARGE SCALE GENOMIC DNA]</scope>
    <source>
        <strain evidence="1 2">F 1598</strain>
    </source>
</reference>
<protein>
    <submittedName>
        <fullName evidence="1">Uncharacterized protein</fullName>
    </submittedName>
</protein>
<keyword evidence="2" id="KW-1185">Reference proteome</keyword>
<evidence type="ECO:0000313" key="2">
    <source>
        <dbReference type="Proteomes" id="UP000054166"/>
    </source>
</evidence>
<dbReference type="AlphaFoldDB" id="A0A0C3AQZ6"/>
<sequence>MTWADTIREQFDLVDRFTANETEYYGPYTTLLTDIFPHAEHFQIVPQSKGPMTPGSVYFTTIYIDRKRKHPVFFIEIKPFPHLDNLSTRAKADQQMRDRFVAIIGRNPVIPKLYGISAMGTRFSVYEYNQETNVLLPPSVAPDVMYLTDIAPADRWNYELLEDGGEQKMRGLVAEVKAMCEGIKA</sequence>
<accession>A0A0C3AQZ6</accession>
<evidence type="ECO:0000313" key="1">
    <source>
        <dbReference type="EMBL" id="KIM76358.1"/>
    </source>
</evidence>
<feature type="non-terminal residue" evidence="1">
    <location>
        <position position="185"/>
    </location>
</feature>
<dbReference type="STRING" id="765440.A0A0C3AQZ6"/>
<dbReference type="EMBL" id="KN833035">
    <property type="protein sequence ID" value="KIM76358.1"/>
    <property type="molecule type" value="Genomic_DNA"/>
</dbReference>
<organism evidence="1 2">
    <name type="scientific">Piloderma croceum (strain F 1598)</name>
    <dbReference type="NCBI Taxonomy" id="765440"/>
    <lineage>
        <taxon>Eukaryota</taxon>
        <taxon>Fungi</taxon>
        <taxon>Dikarya</taxon>
        <taxon>Basidiomycota</taxon>
        <taxon>Agaricomycotina</taxon>
        <taxon>Agaricomycetes</taxon>
        <taxon>Agaricomycetidae</taxon>
        <taxon>Atheliales</taxon>
        <taxon>Atheliaceae</taxon>
        <taxon>Piloderma</taxon>
    </lineage>
</organism>
<dbReference type="Proteomes" id="UP000054166">
    <property type="component" value="Unassembled WGS sequence"/>
</dbReference>
<name>A0A0C3AQZ6_PILCF</name>
<reference evidence="2" key="2">
    <citation type="submission" date="2015-01" db="EMBL/GenBank/DDBJ databases">
        <title>Evolutionary Origins and Diversification of the Mycorrhizal Mutualists.</title>
        <authorList>
            <consortium name="DOE Joint Genome Institute"/>
            <consortium name="Mycorrhizal Genomics Consortium"/>
            <person name="Kohler A."/>
            <person name="Kuo A."/>
            <person name="Nagy L.G."/>
            <person name="Floudas D."/>
            <person name="Copeland A."/>
            <person name="Barry K.W."/>
            <person name="Cichocki N."/>
            <person name="Veneault-Fourrey C."/>
            <person name="LaButti K."/>
            <person name="Lindquist E.A."/>
            <person name="Lipzen A."/>
            <person name="Lundell T."/>
            <person name="Morin E."/>
            <person name="Murat C."/>
            <person name="Riley R."/>
            <person name="Ohm R."/>
            <person name="Sun H."/>
            <person name="Tunlid A."/>
            <person name="Henrissat B."/>
            <person name="Grigoriev I.V."/>
            <person name="Hibbett D.S."/>
            <person name="Martin F."/>
        </authorList>
    </citation>
    <scope>NUCLEOTIDE SEQUENCE [LARGE SCALE GENOMIC DNA]</scope>
    <source>
        <strain evidence="2">F 1598</strain>
    </source>
</reference>